<comment type="caution">
    <text evidence="2">The sequence shown here is derived from an EMBL/GenBank/DDBJ whole genome shotgun (WGS) entry which is preliminary data.</text>
</comment>
<sequence>MLAPVLAAQAVRVRRSTPRLPGAAGPTCGVVPGESAVLRLAVVGESTVAGVGASGHEEALTGRLAWVLASSGRAVAWQAVGRTGANARVVREELVPLVRPADVAVVVLGVNDTIELHSAARYRRDLLSVIVVLRRRIGRIPVVLAGVPPMESFPSLPVPLRSVLARRAEVLGAAAAELAVLPAVEYVPMSSDLLGPDLFAADGFHPGPAGYRRWAEQLGEVTVRAFLVTDWARRG</sequence>
<keyword evidence="3" id="KW-1185">Reference proteome</keyword>
<dbReference type="CDD" id="cd01836">
    <property type="entry name" value="FeeA_FeeB_like"/>
    <property type="match status" value="1"/>
</dbReference>
<proteinExistence type="predicted"/>
<organism evidence="2 3">
    <name type="scientific">Amycolatopsis samaneae</name>
    <dbReference type="NCBI Taxonomy" id="664691"/>
    <lineage>
        <taxon>Bacteria</taxon>
        <taxon>Bacillati</taxon>
        <taxon>Actinomycetota</taxon>
        <taxon>Actinomycetes</taxon>
        <taxon>Pseudonocardiales</taxon>
        <taxon>Pseudonocardiaceae</taxon>
        <taxon>Amycolatopsis</taxon>
    </lineage>
</organism>
<dbReference type="EMBL" id="JBHUKU010000008">
    <property type="protein sequence ID" value="MFD2460214.1"/>
    <property type="molecule type" value="Genomic_DNA"/>
</dbReference>
<evidence type="ECO:0000259" key="1">
    <source>
        <dbReference type="Pfam" id="PF13472"/>
    </source>
</evidence>
<dbReference type="InterPro" id="IPR036514">
    <property type="entry name" value="SGNH_hydro_sf"/>
</dbReference>
<gene>
    <name evidence="2" type="ORF">ACFSYJ_16505</name>
</gene>
<dbReference type="InterPro" id="IPR013830">
    <property type="entry name" value="SGNH_hydro"/>
</dbReference>
<evidence type="ECO:0000313" key="3">
    <source>
        <dbReference type="Proteomes" id="UP001597419"/>
    </source>
</evidence>
<dbReference type="RefSeq" id="WP_345398826.1">
    <property type="nucleotide sequence ID" value="NZ_BAABHG010000009.1"/>
</dbReference>
<accession>A0ABW5GG31</accession>
<name>A0ABW5GG31_9PSEU</name>
<dbReference type="SUPFAM" id="SSF52266">
    <property type="entry name" value="SGNH hydrolase"/>
    <property type="match status" value="1"/>
</dbReference>
<dbReference type="GO" id="GO:0016787">
    <property type="term" value="F:hydrolase activity"/>
    <property type="evidence" value="ECO:0007669"/>
    <property type="project" value="UniProtKB-KW"/>
</dbReference>
<feature type="domain" description="SGNH hydrolase-type esterase" evidence="1">
    <location>
        <begin position="42"/>
        <end position="213"/>
    </location>
</feature>
<evidence type="ECO:0000313" key="2">
    <source>
        <dbReference type="EMBL" id="MFD2460214.1"/>
    </source>
</evidence>
<keyword evidence="2" id="KW-0378">Hydrolase</keyword>
<reference evidence="3" key="1">
    <citation type="journal article" date="2019" name="Int. J. Syst. Evol. Microbiol.">
        <title>The Global Catalogue of Microorganisms (GCM) 10K type strain sequencing project: providing services to taxonomists for standard genome sequencing and annotation.</title>
        <authorList>
            <consortium name="The Broad Institute Genomics Platform"/>
            <consortium name="The Broad Institute Genome Sequencing Center for Infectious Disease"/>
            <person name="Wu L."/>
            <person name="Ma J."/>
        </authorList>
    </citation>
    <scope>NUCLEOTIDE SEQUENCE [LARGE SCALE GENOMIC DNA]</scope>
    <source>
        <strain evidence="3">CGMCC 4.7643</strain>
    </source>
</reference>
<dbReference type="Gene3D" id="3.40.50.1110">
    <property type="entry name" value="SGNH hydrolase"/>
    <property type="match status" value="1"/>
</dbReference>
<dbReference type="Proteomes" id="UP001597419">
    <property type="component" value="Unassembled WGS sequence"/>
</dbReference>
<protein>
    <submittedName>
        <fullName evidence="2">SGNH/GDSL hydrolase family protein</fullName>
    </submittedName>
</protein>
<dbReference type="Pfam" id="PF13472">
    <property type="entry name" value="Lipase_GDSL_2"/>
    <property type="match status" value="1"/>
</dbReference>